<reference evidence="2 3" key="1">
    <citation type="journal article" date="2016" name="Nat. Commun.">
        <title>Thousands of microbial genomes shed light on interconnected biogeochemical processes in an aquifer system.</title>
        <authorList>
            <person name="Anantharaman K."/>
            <person name="Brown C.T."/>
            <person name="Hug L.A."/>
            <person name="Sharon I."/>
            <person name="Castelle C.J."/>
            <person name="Probst A.J."/>
            <person name="Thomas B.C."/>
            <person name="Singh A."/>
            <person name="Wilkins M.J."/>
            <person name="Karaoz U."/>
            <person name="Brodie E.L."/>
            <person name="Williams K.H."/>
            <person name="Hubbard S.S."/>
            <person name="Banfield J.F."/>
        </authorList>
    </citation>
    <scope>NUCLEOTIDE SEQUENCE [LARGE SCALE GENOMIC DNA]</scope>
</reference>
<evidence type="ECO:0000313" key="2">
    <source>
        <dbReference type="EMBL" id="OGN11349.1"/>
    </source>
</evidence>
<sequence length="87" mass="9825">MNLNNPIPLDSPNLISTQMDQSSSKNIGDFVKKVKEMGLKTDMGNKGATETSGPDREPTEVAEDIFKLVTTNTESGYFWRFDKKRPW</sequence>
<accession>A0A1F8FGA4</accession>
<proteinExistence type="predicted"/>
<feature type="compositionally biased region" description="Polar residues" evidence="1">
    <location>
        <begin position="13"/>
        <end position="22"/>
    </location>
</feature>
<name>A0A1F8FGA4_9BACT</name>
<evidence type="ECO:0000313" key="3">
    <source>
        <dbReference type="Proteomes" id="UP000178197"/>
    </source>
</evidence>
<dbReference type="AlphaFoldDB" id="A0A1F8FGA4"/>
<evidence type="ECO:0000256" key="1">
    <source>
        <dbReference type="SAM" id="MobiDB-lite"/>
    </source>
</evidence>
<comment type="caution">
    <text evidence="2">The sequence shown here is derived from an EMBL/GenBank/DDBJ whole genome shotgun (WGS) entry which is preliminary data.</text>
</comment>
<dbReference type="Proteomes" id="UP000178197">
    <property type="component" value="Unassembled WGS sequence"/>
</dbReference>
<gene>
    <name evidence="2" type="ORF">A3C71_02075</name>
</gene>
<feature type="region of interest" description="Disordered" evidence="1">
    <location>
        <begin position="1"/>
        <end position="22"/>
    </location>
</feature>
<feature type="region of interest" description="Disordered" evidence="1">
    <location>
        <begin position="38"/>
        <end position="59"/>
    </location>
</feature>
<protein>
    <submittedName>
        <fullName evidence="2">Uncharacterized protein</fullName>
    </submittedName>
</protein>
<dbReference type="EMBL" id="MGJT01000033">
    <property type="protein sequence ID" value="OGN11349.1"/>
    <property type="molecule type" value="Genomic_DNA"/>
</dbReference>
<organism evidence="2 3">
    <name type="scientific">Candidatus Yanofskybacteria bacterium RIFCSPHIGHO2_02_FULL_43_15c</name>
    <dbReference type="NCBI Taxonomy" id="1802679"/>
    <lineage>
        <taxon>Bacteria</taxon>
        <taxon>Candidatus Yanofskyibacteriota</taxon>
    </lineage>
</organism>